<feature type="chain" id="PRO_5039156559" evidence="1">
    <location>
        <begin position="33"/>
        <end position="397"/>
    </location>
</feature>
<evidence type="ECO:0000313" key="3">
    <source>
        <dbReference type="Proteomes" id="UP000192095"/>
    </source>
</evidence>
<dbReference type="EMBL" id="CP015902">
    <property type="protein sequence ID" value="ARE20956.1"/>
    <property type="molecule type" value="Genomic_DNA"/>
</dbReference>
<evidence type="ECO:0000313" key="2">
    <source>
        <dbReference type="EMBL" id="ARE20956.1"/>
    </source>
</evidence>
<gene>
    <name evidence="2" type="ORF">LLUC06_1411</name>
</gene>
<reference evidence="2 3" key="1">
    <citation type="journal article" date="2017" name="BMC Genomics">
        <title>Comparative and functional genomics of the Lactococcus lactis taxon; insights into evolution and niche adaptation.</title>
        <authorList>
            <person name="Kelleher P."/>
            <person name="Bottacini F."/>
            <person name="Mahony J."/>
            <person name="Kilcawley K.N."/>
            <person name="van Sinderen D."/>
        </authorList>
    </citation>
    <scope>NUCLEOTIDE SEQUENCE [LARGE SCALE GENOMIC DNA]</scope>
    <source>
        <strain evidence="2 3">UC06</strain>
    </source>
</reference>
<dbReference type="AlphaFoldDB" id="A0A1V0P2D1"/>
<proteinExistence type="predicted"/>
<organism evidence="2 3">
    <name type="scientific">Lactococcus lactis subsp. lactis</name>
    <name type="common">Streptococcus lactis</name>
    <dbReference type="NCBI Taxonomy" id="1360"/>
    <lineage>
        <taxon>Bacteria</taxon>
        <taxon>Bacillati</taxon>
        <taxon>Bacillota</taxon>
        <taxon>Bacilli</taxon>
        <taxon>Lactobacillales</taxon>
        <taxon>Streptococcaceae</taxon>
        <taxon>Lactococcus</taxon>
    </lineage>
</organism>
<feature type="signal peptide" evidence="1">
    <location>
        <begin position="1"/>
        <end position="32"/>
    </location>
</feature>
<dbReference type="Proteomes" id="UP000192095">
    <property type="component" value="Chromosome"/>
</dbReference>
<keyword evidence="1" id="KW-0732">Signal</keyword>
<name>A0A1V0P2D1_LACLL</name>
<dbReference type="RefSeq" id="WP_081213548.1">
    <property type="nucleotide sequence ID" value="NZ_CP015902.2"/>
</dbReference>
<evidence type="ECO:0000256" key="1">
    <source>
        <dbReference type="SAM" id="SignalP"/>
    </source>
</evidence>
<protein>
    <submittedName>
        <fullName evidence="2">Uncharacterized protein</fullName>
    </submittedName>
</protein>
<accession>A0A1V0P2D1</accession>
<sequence length="397" mass="42066">MSHTKRKNHAPWLIAASSLALMTLGGVLSLQASTPTKSKASAQSSMAQSTKSFAPLAQKTAYVKAASDEKALAATRKLSKDGKIKGGALTLIPKATTAKEITENSQKAMAAESQTFNSEAGQAEAKRLNAQAHSLGIDTLSKWAMSAQELTTLQKGQAFSAYVKALKQEANWENWSPEMQALFESGNAPLDATIQVTPKKGETASSSSAVENLQQIYSGELVKFIPPHDRGQIFNATGLKKFSQTPYVDASGDVAVFLKAKAMQGKVSTQDLLTQILQAKTLDEAMRVSLKQGLTPKERTSNVGTLSDFFGGLVAHADSTNFSASGSGWVIQADGNFTATSNQANDYFINDPSGDGGGWVLAPNGRYYPSYCIDIADGGANESSSYVLNTVNNGKMG</sequence>